<comment type="caution">
    <text evidence="1">The sequence shown here is derived from an EMBL/GenBank/DDBJ whole genome shotgun (WGS) entry which is preliminary data.</text>
</comment>
<dbReference type="EMBL" id="DTHG01000038">
    <property type="protein sequence ID" value="HGW91562.1"/>
    <property type="molecule type" value="Genomic_DNA"/>
</dbReference>
<proteinExistence type="predicted"/>
<organism evidence="1">
    <name type="scientific">candidate division WOR-3 bacterium</name>
    <dbReference type="NCBI Taxonomy" id="2052148"/>
    <lineage>
        <taxon>Bacteria</taxon>
        <taxon>Bacteria division WOR-3</taxon>
    </lineage>
</organism>
<protein>
    <submittedName>
        <fullName evidence="1">Uncharacterized protein</fullName>
    </submittedName>
</protein>
<gene>
    <name evidence="1" type="ORF">ENV67_03355</name>
</gene>
<accession>A0A7C4Y523</accession>
<sequence>MGIKDLVSEITSILPGFSGYYEKEKRREEDKLLRDYLFKKIEDIEKKVYERIKKITKSKEMKEIEKYVSITKEIERLKDSIRYSSYGYKGFFDIVDVNEETLEEIMNVDIGLIKMVKEMKEETIDDFNSLSAFLKDFEKLFEERKKIILGYKEV</sequence>
<reference evidence="1" key="1">
    <citation type="journal article" date="2020" name="mSystems">
        <title>Genome- and Community-Level Interaction Insights into Carbon Utilization and Element Cycling Functions of Hydrothermarchaeota in Hydrothermal Sediment.</title>
        <authorList>
            <person name="Zhou Z."/>
            <person name="Liu Y."/>
            <person name="Xu W."/>
            <person name="Pan J."/>
            <person name="Luo Z.H."/>
            <person name="Li M."/>
        </authorList>
    </citation>
    <scope>NUCLEOTIDE SEQUENCE [LARGE SCALE GENOMIC DNA]</scope>
    <source>
        <strain evidence="1">SpSt-780</strain>
    </source>
</reference>
<evidence type="ECO:0000313" key="1">
    <source>
        <dbReference type="EMBL" id="HGW91562.1"/>
    </source>
</evidence>
<name>A0A7C4Y523_UNCW3</name>
<dbReference type="AlphaFoldDB" id="A0A7C4Y523"/>